<dbReference type="GO" id="GO:0000105">
    <property type="term" value="P:L-histidine biosynthetic process"/>
    <property type="evidence" value="ECO:0007669"/>
    <property type="project" value="InterPro"/>
</dbReference>
<dbReference type="SUPFAM" id="SSF53383">
    <property type="entry name" value="PLP-dependent transferases"/>
    <property type="match status" value="1"/>
</dbReference>
<name>A0A382DR20_9ZZZZ</name>
<evidence type="ECO:0000256" key="1">
    <source>
        <dbReference type="ARBA" id="ARBA00001933"/>
    </source>
</evidence>
<gene>
    <name evidence="6" type="ORF">METZ01_LOCUS193376</name>
</gene>
<keyword evidence="4" id="KW-0663">Pyridoxal phosphate</keyword>
<feature type="domain" description="Aminotransferase class I/classII large" evidence="5">
    <location>
        <begin position="34"/>
        <end position="358"/>
    </location>
</feature>
<proteinExistence type="inferred from homology"/>
<dbReference type="AlphaFoldDB" id="A0A382DR20"/>
<keyword evidence="3" id="KW-0808">Transferase</keyword>
<organism evidence="6">
    <name type="scientific">marine metagenome</name>
    <dbReference type="NCBI Taxonomy" id="408172"/>
    <lineage>
        <taxon>unclassified sequences</taxon>
        <taxon>metagenomes</taxon>
        <taxon>ecological metagenomes</taxon>
    </lineage>
</organism>
<dbReference type="Gene3D" id="3.90.1150.10">
    <property type="entry name" value="Aspartate Aminotransferase, domain 1"/>
    <property type="match status" value="1"/>
</dbReference>
<dbReference type="EMBL" id="UINC01040526">
    <property type="protein sequence ID" value="SVB40522.1"/>
    <property type="molecule type" value="Genomic_DNA"/>
</dbReference>
<dbReference type="CDD" id="cd00609">
    <property type="entry name" value="AAT_like"/>
    <property type="match status" value="1"/>
</dbReference>
<dbReference type="Pfam" id="PF00155">
    <property type="entry name" value="Aminotran_1_2"/>
    <property type="match status" value="1"/>
</dbReference>
<evidence type="ECO:0000256" key="4">
    <source>
        <dbReference type="ARBA" id="ARBA00022898"/>
    </source>
</evidence>
<dbReference type="InterPro" id="IPR050106">
    <property type="entry name" value="HistidinolP_aminotransfase"/>
</dbReference>
<sequence length="370" mass="40453">MNDKLSKALRRRQVLDSLKPYIQGAGVPVTEDNGVKLSFNESPYGPAPEARQAYIDASNSIGTYGDGQQTALREALAKVHDLPAENILCGNGSDELISLLIRAFLDSGSEIVLSENGFVNTRTHAIVAGAKIVSVPEQDWTVDVGAVLAAISPETRIVSICNPNNPAGTFVDRSNMRQLVDSIPSQVILHIDEAYAEYAIPEPGFESVVDWQLDRENLVVTRTFSKAYGLAGLRIGWLVGHAYIVDAIDRFRTPFNANTAAQATAIAALESQEWLRQVVADNREVRNEFVARLIELGLDVIPSVTNFVLMRFPPETGKSGSDAYRALEAQGYLARPTESRDAYLRITMGTAQQMEDVTRIIGQYVTGDLL</sequence>
<dbReference type="InterPro" id="IPR015424">
    <property type="entry name" value="PyrdxlP-dep_Trfase"/>
</dbReference>
<evidence type="ECO:0000313" key="6">
    <source>
        <dbReference type="EMBL" id="SVB40522.1"/>
    </source>
</evidence>
<protein>
    <recommendedName>
        <fullName evidence="5">Aminotransferase class I/classII large domain-containing protein</fullName>
    </recommendedName>
</protein>
<evidence type="ECO:0000256" key="3">
    <source>
        <dbReference type="ARBA" id="ARBA00022679"/>
    </source>
</evidence>
<dbReference type="InterPro" id="IPR004839">
    <property type="entry name" value="Aminotransferase_I/II_large"/>
</dbReference>
<dbReference type="NCBIfam" id="TIGR01141">
    <property type="entry name" value="hisC"/>
    <property type="match status" value="1"/>
</dbReference>
<keyword evidence="2" id="KW-0032">Aminotransferase</keyword>
<dbReference type="PANTHER" id="PTHR43643:SF3">
    <property type="entry name" value="HISTIDINOL-PHOSPHATE AMINOTRANSFERASE"/>
    <property type="match status" value="1"/>
</dbReference>
<evidence type="ECO:0000259" key="5">
    <source>
        <dbReference type="Pfam" id="PF00155"/>
    </source>
</evidence>
<dbReference type="PANTHER" id="PTHR43643">
    <property type="entry name" value="HISTIDINOL-PHOSPHATE AMINOTRANSFERASE 2"/>
    <property type="match status" value="1"/>
</dbReference>
<dbReference type="PROSITE" id="PS00599">
    <property type="entry name" value="AA_TRANSFER_CLASS_2"/>
    <property type="match status" value="1"/>
</dbReference>
<dbReference type="InterPro" id="IPR005861">
    <property type="entry name" value="HisP_aminotrans"/>
</dbReference>
<dbReference type="InterPro" id="IPR015421">
    <property type="entry name" value="PyrdxlP-dep_Trfase_major"/>
</dbReference>
<dbReference type="InterPro" id="IPR001917">
    <property type="entry name" value="Aminotrans_II_pyridoxalP_BS"/>
</dbReference>
<accession>A0A382DR20</accession>
<dbReference type="HAMAP" id="MF_01023">
    <property type="entry name" value="HisC_aminotrans_2"/>
    <property type="match status" value="1"/>
</dbReference>
<dbReference type="Gene3D" id="3.40.640.10">
    <property type="entry name" value="Type I PLP-dependent aspartate aminotransferase-like (Major domain)"/>
    <property type="match status" value="1"/>
</dbReference>
<evidence type="ECO:0000256" key="2">
    <source>
        <dbReference type="ARBA" id="ARBA00022576"/>
    </source>
</evidence>
<reference evidence="6" key="1">
    <citation type="submission" date="2018-05" db="EMBL/GenBank/DDBJ databases">
        <authorList>
            <person name="Lanie J.A."/>
            <person name="Ng W.-L."/>
            <person name="Kazmierczak K.M."/>
            <person name="Andrzejewski T.M."/>
            <person name="Davidsen T.M."/>
            <person name="Wayne K.J."/>
            <person name="Tettelin H."/>
            <person name="Glass J.I."/>
            <person name="Rusch D."/>
            <person name="Podicherti R."/>
            <person name="Tsui H.-C.T."/>
            <person name="Winkler M.E."/>
        </authorList>
    </citation>
    <scope>NUCLEOTIDE SEQUENCE</scope>
</reference>
<dbReference type="InterPro" id="IPR015422">
    <property type="entry name" value="PyrdxlP-dep_Trfase_small"/>
</dbReference>
<dbReference type="GO" id="GO:0004400">
    <property type="term" value="F:histidinol-phosphate transaminase activity"/>
    <property type="evidence" value="ECO:0007669"/>
    <property type="project" value="InterPro"/>
</dbReference>
<dbReference type="GO" id="GO:0030170">
    <property type="term" value="F:pyridoxal phosphate binding"/>
    <property type="evidence" value="ECO:0007669"/>
    <property type="project" value="InterPro"/>
</dbReference>
<comment type="cofactor">
    <cofactor evidence="1">
        <name>pyridoxal 5'-phosphate</name>
        <dbReference type="ChEBI" id="CHEBI:597326"/>
    </cofactor>
</comment>